<dbReference type="PANTHER" id="PTHR35523">
    <property type="entry name" value="CELL WALL PROTEIN SED1"/>
    <property type="match status" value="1"/>
</dbReference>
<keyword evidence="2" id="KW-0732">Signal</keyword>
<evidence type="ECO:0008006" key="5">
    <source>
        <dbReference type="Google" id="ProtNLM"/>
    </source>
</evidence>
<feature type="chain" id="PRO_5047404502" description="Clock-controlled protein 6" evidence="2">
    <location>
        <begin position="19"/>
        <end position="170"/>
    </location>
</feature>
<organism evidence="3 4">
    <name type="scientific">Neofusicoccum ribis</name>
    <dbReference type="NCBI Taxonomy" id="45134"/>
    <lineage>
        <taxon>Eukaryota</taxon>
        <taxon>Fungi</taxon>
        <taxon>Dikarya</taxon>
        <taxon>Ascomycota</taxon>
        <taxon>Pezizomycotina</taxon>
        <taxon>Dothideomycetes</taxon>
        <taxon>Dothideomycetes incertae sedis</taxon>
        <taxon>Botryosphaeriales</taxon>
        <taxon>Botryosphaeriaceae</taxon>
        <taxon>Neofusicoccum</taxon>
    </lineage>
</organism>
<gene>
    <name evidence="3" type="ORF">SLS56_002992</name>
</gene>
<evidence type="ECO:0000256" key="1">
    <source>
        <dbReference type="SAM" id="MobiDB-lite"/>
    </source>
</evidence>
<sequence length="170" mass="16404">MRFSAVAAAAALAAGVHASSNSTGDVYVTEVVTAYTTFCPVATEITQGGHTYTVSEATTLTITHCPGGCTITKPVVPPTTPTTPGSPQIPAVTSSHPSPIYPTGSNGTTNGTASITKPTLSTSVGSSGSASGASSTASATGSDFTGAANKAFAASGAGLAALVGFAAYVL</sequence>
<dbReference type="Proteomes" id="UP001521116">
    <property type="component" value="Unassembled WGS sequence"/>
</dbReference>
<accession>A0ABR3T213</accession>
<name>A0ABR3T213_9PEZI</name>
<evidence type="ECO:0000256" key="2">
    <source>
        <dbReference type="SAM" id="SignalP"/>
    </source>
</evidence>
<keyword evidence="4" id="KW-1185">Reference proteome</keyword>
<feature type="signal peptide" evidence="2">
    <location>
        <begin position="1"/>
        <end position="18"/>
    </location>
</feature>
<reference evidence="3 4" key="1">
    <citation type="submission" date="2024-02" db="EMBL/GenBank/DDBJ databases">
        <title>De novo assembly and annotation of 12 fungi associated with fruit tree decline syndrome in Ontario, Canada.</title>
        <authorList>
            <person name="Sulman M."/>
            <person name="Ellouze W."/>
            <person name="Ilyukhin E."/>
        </authorList>
    </citation>
    <scope>NUCLEOTIDE SEQUENCE [LARGE SCALE GENOMIC DNA]</scope>
    <source>
        <strain evidence="3 4">M1-105</strain>
    </source>
</reference>
<dbReference type="PANTHER" id="PTHR35523:SF1">
    <property type="entry name" value="CELL WALL PROTEIN SED1"/>
    <property type="match status" value="1"/>
</dbReference>
<protein>
    <recommendedName>
        <fullName evidence="5">Clock-controlled protein 6</fullName>
    </recommendedName>
</protein>
<dbReference type="InterPro" id="IPR038843">
    <property type="entry name" value="Sed1/Spi1"/>
</dbReference>
<dbReference type="EMBL" id="JAJVDC020000022">
    <property type="protein sequence ID" value="KAL1633356.1"/>
    <property type="molecule type" value="Genomic_DNA"/>
</dbReference>
<comment type="caution">
    <text evidence="3">The sequence shown here is derived from an EMBL/GenBank/DDBJ whole genome shotgun (WGS) entry which is preliminary data.</text>
</comment>
<feature type="region of interest" description="Disordered" evidence="1">
    <location>
        <begin position="78"/>
        <end position="140"/>
    </location>
</feature>
<proteinExistence type="predicted"/>
<evidence type="ECO:0000313" key="4">
    <source>
        <dbReference type="Proteomes" id="UP001521116"/>
    </source>
</evidence>
<feature type="compositionally biased region" description="Low complexity" evidence="1">
    <location>
        <begin position="103"/>
        <end position="140"/>
    </location>
</feature>
<evidence type="ECO:0000313" key="3">
    <source>
        <dbReference type="EMBL" id="KAL1633356.1"/>
    </source>
</evidence>